<dbReference type="PANTHER" id="PTHR30388:SF4">
    <property type="entry name" value="MOLYBDENUM COFACTOR INSERTION CHAPERONE PAOD"/>
    <property type="match status" value="1"/>
</dbReference>
<organism evidence="3 4">
    <name type="scientific">Methyloceanibacter caenitepidi</name>
    <dbReference type="NCBI Taxonomy" id="1384459"/>
    <lineage>
        <taxon>Bacteria</taxon>
        <taxon>Pseudomonadati</taxon>
        <taxon>Pseudomonadota</taxon>
        <taxon>Alphaproteobacteria</taxon>
        <taxon>Hyphomicrobiales</taxon>
        <taxon>Hyphomicrobiaceae</taxon>
        <taxon>Methyloceanibacter</taxon>
    </lineage>
</organism>
<dbReference type="EMBL" id="AP014648">
    <property type="protein sequence ID" value="BAQ16617.1"/>
    <property type="molecule type" value="Genomic_DNA"/>
</dbReference>
<dbReference type="Pfam" id="PF02625">
    <property type="entry name" value="XdhC_CoxI"/>
    <property type="match status" value="1"/>
</dbReference>
<evidence type="ECO:0000259" key="2">
    <source>
        <dbReference type="Pfam" id="PF13478"/>
    </source>
</evidence>
<reference evidence="3 4" key="1">
    <citation type="submission" date="2014-09" db="EMBL/GenBank/DDBJ databases">
        <title>Genome sequencing of Methyloceanibacter caenitepidi Gela4.</title>
        <authorList>
            <person name="Takeuchi M."/>
            <person name="Susumu S."/>
            <person name="Kamagata Y."/>
            <person name="Oshima K."/>
            <person name="Hattori M."/>
            <person name="Iwasaki W."/>
        </authorList>
    </citation>
    <scope>NUCLEOTIDE SEQUENCE [LARGE SCALE GENOMIC DNA]</scope>
    <source>
        <strain evidence="3 4">Gela4</strain>
    </source>
</reference>
<proteinExistence type="predicted"/>
<dbReference type="InterPro" id="IPR003777">
    <property type="entry name" value="XdhC_CoxI"/>
</dbReference>
<evidence type="ECO:0000313" key="4">
    <source>
        <dbReference type="Proteomes" id="UP000031643"/>
    </source>
</evidence>
<name>A0A0A8K270_9HYPH</name>
<dbReference type="PANTHER" id="PTHR30388">
    <property type="entry name" value="ALDEHYDE OXIDOREDUCTASE MOLYBDENUM COFACTOR ASSEMBLY PROTEIN"/>
    <property type="match status" value="1"/>
</dbReference>
<dbReference type="HOGENOM" id="CLU_041115_2_0_5"/>
<protein>
    <submittedName>
        <fullName evidence="3">Carbon monoxide dehydrogenase F protein</fullName>
    </submittedName>
</protein>
<evidence type="ECO:0000259" key="1">
    <source>
        <dbReference type="Pfam" id="PF02625"/>
    </source>
</evidence>
<feature type="domain" description="XdhC- CoxI" evidence="1">
    <location>
        <begin position="21"/>
        <end position="88"/>
    </location>
</feature>
<keyword evidence="4" id="KW-1185">Reference proteome</keyword>
<dbReference type="Pfam" id="PF13478">
    <property type="entry name" value="XdhC_C"/>
    <property type="match status" value="1"/>
</dbReference>
<feature type="domain" description="XdhC Rossmann" evidence="2">
    <location>
        <begin position="187"/>
        <end position="328"/>
    </location>
</feature>
<accession>A0A0A8K270</accession>
<gene>
    <name evidence="3" type="ORF">GL4_1159</name>
</gene>
<dbReference type="Gene3D" id="3.40.50.720">
    <property type="entry name" value="NAD(P)-binding Rossmann-like Domain"/>
    <property type="match status" value="1"/>
</dbReference>
<dbReference type="Proteomes" id="UP000031643">
    <property type="component" value="Chromosome"/>
</dbReference>
<dbReference type="STRING" id="1384459.GL4_1159"/>
<dbReference type="RefSeq" id="WP_045365458.1">
    <property type="nucleotide sequence ID" value="NZ_AP014648.1"/>
</dbReference>
<dbReference type="OrthoDB" id="9815497at2"/>
<dbReference type="AlphaFoldDB" id="A0A0A8K270"/>
<dbReference type="InterPro" id="IPR027051">
    <property type="entry name" value="XdhC_Rossmann_dom"/>
</dbReference>
<dbReference type="InterPro" id="IPR052698">
    <property type="entry name" value="MoCofactor_Util/Proc"/>
</dbReference>
<sequence length="337" mass="35352">MNTFEPQRPIESTPIQTARDWLETHDSVALATVVSAWGSAPVPVGGQLVVAPGGDFAGSVSGGCVEIDVITEAQDVIATGAPKLLDFGIADDVAWRAGLSCGGTIKVFIEPLRVSDRDFLDSVLMAHRSRRLMAVVTNLATGARRLIDPQLAEDPELIARISAGDSGIVELSQGKAFLQILMPPLRLVLAGGTHVTQVLASLATRVGYDVVIVDPRPAFASAARFGGVSVLEDWPEPAVVSTLLDTRTAVVALTHAAHLDDAALTAALRSDCFYVGALGSRKTHAKRLERLRGSGFGEDDLTRIHAPVGLAIGAKGPAEIAVSILAEIIEVDHGGTR</sequence>
<dbReference type="KEGG" id="mcg:GL4_1159"/>
<evidence type="ECO:0000313" key="3">
    <source>
        <dbReference type="EMBL" id="BAQ16617.1"/>
    </source>
</evidence>